<reference evidence="1 2" key="1">
    <citation type="submission" date="2016-05" db="EMBL/GenBank/DDBJ databases">
        <title>Complete genome sequence of Corynebacterium crudilactis, a new Corynebacterium species isolated from raw cow's milk.</title>
        <authorList>
            <person name="Christian R."/>
            <person name="Zimmermann J."/>
            <person name="Lipski A."/>
            <person name="Kalinowski J."/>
        </authorList>
    </citation>
    <scope>NUCLEOTIDE SEQUENCE [LARGE SCALE GENOMIC DNA]</scope>
    <source>
        <strain evidence="1 2">JZ16</strain>
    </source>
</reference>
<keyword evidence="2" id="KW-1185">Reference proteome</keyword>
<accession>A0A172QTT1</accession>
<gene>
    <name evidence="1" type="ORF">ccrud_07430</name>
</gene>
<evidence type="ECO:0000313" key="2">
    <source>
        <dbReference type="Proteomes" id="UP000076929"/>
    </source>
</evidence>
<dbReference type="EMBL" id="CP015622">
    <property type="protein sequence ID" value="ANE04051.1"/>
    <property type="molecule type" value="Genomic_DNA"/>
</dbReference>
<protein>
    <submittedName>
        <fullName evidence="1">Uncharacterized protein</fullName>
    </submittedName>
</protein>
<organism evidence="1 2">
    <name type="scientific">Corynebacterium crudilactis</name>
    <dbReference type="NCBI Taxonomy" id="1652495"/>
    <lineage>
        <taxon>Bacteria</taxon>
        <taxon>Bacillati</taxon>
        <taxon>Actinomycetota</taxon>
        <taxon>Actinomycetes</taxon>
        <taxon>Mycobacteriales</taxon>
        <taxon>Corynebacteriaceae</taxon>
        <taxon>Corynebacterium</taxon>
    </lineage>
</organism>
<name>A0A172QTT1_9CORY</name>
<proteinExistence type="predicted"/>
<dbReference type="Proteomes" id="UP000076929">
    <property type="component" value="Chromosome"/>
</dbReference>
<sequence length="66" mass="7443">MILNVAQILRLSDKLVMKMKAPAFPLMKIYKTLLSAGPDLLFRNTNSTAFTYPGDESILDTWLILV</sequence>
<dbReference type="KEGG" id="ccjz:ccrud_07430"/>
<dbReference type="AlphaFoldDB" id="A0A172QTT1"/>
<evidence type="ECO:0000313" key="1">
    <source>
        <dbReference type="EMBL" id="ANE04051.1"/>
    </source>
</evidence>